<dbReference type="Proteomes" id="UP000241890">
    <property type="component" value="Unassembled WGS sequence"/>
</dbReference>
<feature type="domain" description="Serine dehydratase beta chain" evidence="10">
    <location>
        <begin position="27"/>
        <end position="178"/>
    </location>
</feature>
<comment type="caution">
    <text evidence="11">The sequence shown here is derived from an EMBL/GenBank/DDBJ whole genome shotgun (WGS) entry which is preliminary data.</text>
</comment>
<dbReference type="OrthoDB" id="192663at2759"/>
<dbReference type="InterPro" id="IPR051318">
    <property type="entry name" value="Fe-S_L-Ser"/>
</dbReference>
<evidence type="ECO:0000259" key="10">
    <source>
        <dbReference type="Pfam" id="PF03315"/>
    </source>
</evidence>
<dbReference type="AlphaFoldDB" id="A0A2R5GR22"/>
<dbReference type="InterPro" id="IPR005131">
    <property type="entry name" value="Ser_deHydtase_bsu"/>
</dbReference>
<dbReference type="PANTHER" id="PTHR30182:SF1">
    <property type="entry name" value="L-SERINE DEHYDRATASE 1"/>
    <property type="match status" value="1"/>
</dbReference>
<keyword evidence="4" id="KW-0004">4Fe-4S</keyword>
<keyword evidence="12" id="KW-1185">Reference proteome</keyword>
<evidence type="ECO:0000313" key="12">
    <source>
        <dbReference type="Proteomes" id="UP000241890"/>
    </source>
</evidence>
<evidence type="ECO:0000259" key="9">
    <source>
        <dbReference type="Pfam" id="PF03313"/>
    </source>
</evidence>
<dbReference type="InParanoid" id="A0A2R5GR22"/>
<keyword evidence="5" id="KW-0479">Metal-binding</keyword>
<comment type="pathway">
    <text evidence="2">Carbohydrate biosynthesis; gluconeogenesis.</text>
</comment>
<gene>
    <name evidence="11" type="ORF">FCC1311_095592</name>
</gene>
<evidence type="ECO:0000256" key="6">
    <source>
        <dbReference type="ARBA" id="ARBA00023004"/>
    </source>
</evidence>
<name>A0A2R5GR22_9STRA</name>
<evidence type="ECO:0008006" key="13">
    <source>
        <dbReference type="Google" id="ProtNLM"/>
    </source>
</evidence>
<dbReference type="NCBIfam" id="TIGR00720">
    <property type="entry name" value="sda_mono"/>
    <property type="match status" value="1"/>
</dbReference>
<organism evidence="11 12">
    <name type="scientific">Hondaea fermentalgiana</name>
    <dbReference type="NCBI Taxonomy" id="2315210"/>
    <lineage>
        <taxon>Eukaryota</taxon>
        <taxon>Sar</taxon>
        <taxon>Stramenopiles</taxon>
        <taxon>Bigyra</taxon>
        <taxon>Labyrinthulomycetes</taxon>
        <taxon>Thraustochytrida</taxon>
        <taxon>Thraustochytriidae</taxon>
        <taxon>Hondaea</taxon>
    </lineage>
</organism>
<dbReference type="InterPro" id="IPR029009">
    <property type="entry name" value="ASB_dom_sf"/>
</dbReference>
<keyword evidence="6" id="KW-0408">Iron</keyword>
<dbReference type="GO" id="GO:0051539">
    <property type="term" value="F:4 iron, 4 sulfur cluster binding"/>
    <property type="evidence" value="ECO:0007669"/>
    <property type="project" value="UniProtKB-KW"/>
</dbReference>
<evidence type="ECO:0000256" key="3">
    <source>
        <dbReference type="ARBA" id="ARBA00022432"/>
    </source>
</evidence>
<dbReference type="EMBL" id="BEYU01000154">
    <property type="protein sequence ID" value="GBG33336.1"/>
    <property type="molecule type" value="Genomic_DNA"/>
</dbReference>
<sequence length="518" mass="56129">MLAKQSLRALGRRTGVVSLATRGVTTSTFELFKIGVGPSSSHTVGPMKACNDFVDRLREENLLDATDRVEIELFGSLSLTGKGHATDQACLLGLSGMAPDKVEDAVGVLHAISRDRVLKLGGEKFISFEEREQLHWSFERKKEHSNAMTVRALGDGGKTTLLEETYFSIGGGFIRTMQEMHASKEDLKEEKEANQLDLHFKNMKELLNICATKQMDIAEVMRHNERHKGFSDEEINERLDRIWGVMNGCVERGLNSTEPVLPGRLEVKRRAPKLFQKEKRFARSNSMGAENDSSMPLLNGMSKLSMYAIAVNEENAGGWSQIVTAPTNGASGIIPACIKHLLVDLLNPRTVRQLPNLYPTYEDAMIEAPRRFLLTAAAIGALFKQNASISGAEAGCQGEVGVASSMAAGGLAACLGGSPGQVENAAEIAMEHSLGLTCDPIDGLVQIPCIERNAMGATKAMNAAALAIVSAEETHHISFDTVVEVMRQIGNDMKEEYKETALGGLALANKITRSSPAC</sequence>
<evidence type="ECO:0000256" key="7">
    <source>
        <dbReference type="ARBA" id="ARBA00023014"/>
    </source>
</evidence>
<evidence type="ECO:0000256" key="5">
    <source>
        <dbReference type="ARBA" id="ARBA00022723"/>
    </source>
</evidence>
<keyword evidence="3" id="KW-0312">Gluconeogenesis</keyword>
<feature type="domain" description="Serine dehydratase-like alpha subunit" evidence="9">
    <location>
        <begin position="213"/>
        <end position="506"/>
    </location>
</feature>
<evidence type="ECO:0000256" key="2">
    <source>
        <dbReference type="ARBA" id="ARBA00004742"/>
    </source>
</evidence>
<dbReference type="PANTHER" id="PTHR30182">
    <property type="entry name" value="L-SERINE DEHYDRATASE"/>
    <property type="match status" value="1"/>
</dbReference>
<comment type="cofactor">
    <cofactor evidence="1">
        <name>[4Fe-4S] cluster</name>
        <dbReference type="ChEBI" id="CHEBI:49883"/>
    </cofactor>
</comment>
<dbReference type="GO" id="GO:0003941">
    <property type="term" value="F:L-serine ammonia-lyase activity"/>
    <property type="evidence" value="ECO:0007669"/>
    <property type="project" value="InterPro"/>
</dbReference>
<proteinExistence type="predicted"/>
<dbReference type="Gene3D" id="3.30.1330.90">
    <property type="entry name" value="D-3-phosphoglycerate dehydrogenase, domain 3"/>
    <property type="match status" value="1"/>
</dbReference>
<reference evidence="11 12" key="1">
    <citation type="submission" date="2017-12" db="EMBL/GenBank/DDBJ databases">
        <title>Sequencing, de novo assembly and annotation of complete genome of a new Thraustochytrid species, strain FCC1311.</title>
        <authorList>
            <person name="Sedici K."/>
            <person name="Godart F."/>
            <person name="Aiese Cigliano R."/>
            <person name="Sanseverino W."/>
            <person name="Barakat M."/>
            <person name="Ortet P."/>
            <person name="Marechal E."/>
            <person name="Cagnac O."/>
            <person name="Amato A."/>
        </authorList>
    </citation>
    <scope>NUCLEOTIDE SEQUENCE [LARGE SCALE GENOMIC DNA]</scope>
</reference>
<dbReference type="GO" id="GO:0006094">
    <property type="term" value="P:gluconeogenesis"/>
    <property type="evidence" value="ECO:0007669"/>
    <property type="project" value="UniProtKB-KW"/>
</dbReference>
<dbReference type="GO" id="GO:0046872">
    <property type="term" value="F:metal ion binding"/>
    <property type="evidence" value="ECO:0007669"/>
    <property type="project" value="UniProtKB-KW"/>
</dbReference>
<evidence type="ECO:0000256" key="8">
    <source>
        <dbReference type="ARBA" id="ARBA00023239"/>
    </source>
</evidence>
<accession>A0A2R5GR22</accession>
<dbReference type="InterPro" id="IPR005130">
    <property type="entry name" value="Ser_deHydtase-like_asu"/>
</dbReference>
<dbReference type="Pfam" id="PF03313">
    <property type="entry name" value="SDH_alpha"/>
    <property type="match status" value="1"/>
</dbReference>
<dbReference type="SUPFAM" id="SSF143548">
    <property type="entry name" value="Serine metabolism enzymes domain"/>
    <property type="match status" value="1"/>
</dbReference>
<evidence type="ECO:0000256" key="4">
    <source>
        <dbReference type="ARBA" id="ARBA00022485"/>
    </source>
</evidence>
<protein>
    <recommendedName>
        <fullName evidence="13">L-serine ammonia-lyase</fullName>
    </recommendedName>
</protein>
<keyword evidence="8" id="KW-0456">Lyase</keyword>
<dbReference type="Pfam" id="PF03315">
    <property type="entry name" value="SDH_beta"/>
    <property type="match status" value="1"/>
</dbReference>
<evidence type="ECO:0000313" key="11">
    <source>
        <dbReference type="EMBL" id="GBG33336.1"/>
    </source>
</evidence>
<evidence type="ECO:0000256" key="1">
    <source>
        <dbReference type="ARBA" id="ARBA00001966"/>
    </source>
</evidence>
<dbReference type="InterPro" id="IPR004644">
    <property type="entry name" value="Fe-S_L-Ser_mono"/>
</dbReference>
<dbReference type="FunFam" id="3.30.1330.90:FF:000001">
    <property type="entry name" value="L-serine ammonia-lyase 1"/>
    <property type="match status" value="1"/>
</dbReference>
<keyword evidence="7" id="KW-0411">Iron-sulfur</keyword>